<protein>
    <recommendedName>
        <fullName evidence="7">Zn(2)-C6 fungal-type domain-containing protein</fullName>
    </recommendedName>
</protein>
<comment type="subcellular location">
    <subcellularLocation>
        <location evidence="1">Nucleus</location>
    </subcellularLocation>
</comment>
<organism evidence="8 9">
    <name type="scientific">Polytolypa hystricis (strain UAMH7299)</name>
    <dbReference type="NCBI Taxonomy" id="1447883"/>
    <lineage>
        <taxon>Eukaryota</taxon>
        <taxon>Fungi</taxon>
        <taxon>Dikarya</taxon>
        <taxon>Ascomycota</taxon>
        <taxon>Pezizomycotina</taxon>
        <taxon>Eurotiomycetes</taxon>
        <taxon>Eurotiomycetidae</taxon>
        <taxon>Onygenales</taxon>
        <taxon>Onygenales incertae sedis</taxon>
        <taxon>Polytolypa</taxon>
    </lineage>
</organism>
<keyword evidence="3" id="KW-0238">DNA-binding</keyword>
<feature type="region of interest" description="Disordered" evidence="6">
    <location>
        <begin position="686"/>
        <end position="708"/>
    </location>
</feature>
<dbReference type="STRING" id="1447883.A0A2B7Y559"/>
<dbReference type="PANTHER" id="PTHR37534:SF10">
    <property type="entry name" value="ZN(II)2CYS6 TRANSCRIPTION FACTOR (EUROFUNG)"/>
    <property type="match status" value="1"/>
</dbReference>
<dbReference type="Pfam" id="PF00172">
    <property type="entry name" value="Zn_clus"/>
    <property type="match status" value="1"/>
</dbReference>
<evidence type="ECO:0000256" key="6">
    <source>
        <dbReference type="SAM" id="MobiDB-lite"/>
    </source>
</evidence>
<feature type="compositionally biased region" description="Basic and acidic residues" evidence="6">
    <location>
        <begin position="697"/>
        <end position="708"/>
    </location>
</feature>
<feature type="compositionally biased region" description="Polar residues" evidence="6">
    <location>
        <begin position="200"/>
        <end position="230"/>
    </location>
</feature>
<dbReference type="GO" id="GO:0008270">
    <property type="term" value="F:zinc ion binding"/>
    <property type="evidence" value="ECO:0007669"/>
    <property type="project" value="InterPro"/>
</dbReference>
<reference evidence="8 9" key="1">
    <citation type="submission" date="2017-10" db="EMBL/GenBank/DDBJ databases">
        <title>Comparative genomics in systemic dimorphic fungi from Ajellomycetaceae.</title>
        <authorList>
            <person name="Munoz J.F."/>
            <person name="Mcewen J.G."/>
            <person name="Clay O.K."/>
            <person name="Cuomo C.A."/>
        </authorList>
    </citation>
    <scope>NUCLEOTIDE SEQUENCE [LARGE SCALE GENOMIC DNA]</scope>
    <source>
        <strain evidence="8 9">UAMH7299</strain>
    </source>
</reference>
<feature type="compositionally biased region" description="Low complexity" evidence="6">
    <location>
        <begin position="56"/>
        <end position="68"/>
    </location>
</feature>
<sequence length="708" mass="80366">MGSYFVPEGIVSSYPHDPSSSVQYSESLPLSVHTNPVPEHYSNPSTMWHHPPPPTQSTFQSSPSQSQMPPNPPDQKKHKRTRSGCYTCRSRRVKCDETHPICERCSKGKRDCVYPPPPMQRTGSRTAMKSSEKYPPIPESDSSDENQERDSRANLPGQNDTSGDAPPKRRSASMSRPRSAVARRQSAHSLGKRRGRFASDSASRSQDISVSPVSDATGVTSDSPISTEPSLQILSNLPGASGLRQDIQFFLAYRQEHINHRHYFLRSHAETFVHDELISYALAYEPLLYAVVAFSAYHYSLSQPNAKLVTFLRYYDESVSALLRSLRSGKQSNDATLLTVLQLTAFEECVGDWVNLLDHHKAAHGMILELYTPESINQDPFHEHLFTWFTRFDVMVGLLAGQKTVLDREWYAVGQRVAIQDAANNPNDINKQVWAWSQQNRTFAMDMAELFAKATNNLIPLGQFASENQLLFDDLENLQKSMDAMRDPRYLVTSYPNKQPLGPDDIVDPYFLEGFYDDPISEVNLCAADLIGGRLMLLHQTGKMMQQSYDQELQRLATEQCRIVETIARWPNSPKEYPLLLQNAIGIAALHVPRDDRYIMWCRQKLAFVEQQGYIYPPKFREAMAEVWGIPDVAHRWLPNNGGGNTQLVQEIYRWTQERTTNPRDPLHKDVRDMKLLFNKMNLDYSSSSSPISHSGPSHERSPDQFSP</sequence>
<evidence type="ECO:0000256" key="1">
    <source>
        <dbReference type="ARBA" id="ARBA00004123"/>
    </source>
</evidence>
<feature type="compositionally biased region" description="Low complexity" evidence="6">
    <location>
        <begin position="172"/>
        <end position="184"/>
    </location>
</feature>
<dbReference type="InterPro" id="IPR021858">
    <property type="entry name" value="Fun_TF"/>
</dbReference>
<dbReference type="CDD" id="cd00067">
    <property type="entry name" value="GAL4"/>
    <property type="match status" value="1"/>
</dbReference>
<dbReference type="InterPro" id="IPR036864">
    <property type="entry name" value="Zn2-C6_fun-type_DNA-bd_sf"/>
</dbReference>
<comment type="caution">
    <text evidence="8">The sequence shown here is derived from an EMBL/GenBank/DDBJ whole genome shotgun (WGS) entry which is preliminary data.</text>
</comment>
<dbReference type="Pfam" id="PF11951">
    <property type="entry name" value="Fungal_trans_2"/>
    <property type="match status" value="1"/>
</dbReference>
<keyword evidence="2" id="KW-0805">Transcription regulation</keyword>
<evidence type="ECO:0000256" key="4">
    <source>
        <dbReference type="ARBA" id="ARBA00023163"/>
    </source>
</evidence>
<evidence type="ECO:0000256" key="5">
    <source>
        <dbReference type="ARBA" id="ARBA00023242"/>
    </source>
</evidence>
<dbReference type="InterPro" id="IPR001138">
    <property type="entry name" value="Zn2Cys6_DnaBD"/>
</dbReference>
<feature type="region of interest" description="Disordered" evidence="6">
    <location>
        <begin position="1"/>
        <end position="89"/>
    </location>
</feature>
<evidence type="ECO:0000313" key="9">
    <source>
        <dbReference type="Proteomes" id="UP000224634"/>
    </source>
</evidence>
<dbReference type="EMBL" id="PDNA01000072">
    <property type="protein sequence ID" value="PGH16616.1"/>
    <property type="molecule type" value="Genomic_DNA"/>
</dbReference>
<dbReference type="GO" id="GO:0000981">
    <property type="term" value="F:DNA-binding transcription factor activity, RNA polymerase II-specific"/>
    <property type="evidence" value="ECO:0007669"/>
    <property type="project" value="InterPro"/>
</dbReference>
<name>A0A2B7Y559_POLH7</name>
<evidence type="ECO:0000256" key="2">
    <source>
        <dbReference type="ARBA" id="ARBA00023015"/>
    </source>
</evidence>
<dbReference type="AlphaFoldDB" id="A0A2B7Y559"/>
<keyword evidence="9" id="KW-1185">Reference proteome</keyword>
<dbReference type="Proteomes" id="UP000224634">
    <property type="component" value="Unassembled WGS sequence"/>
</dbReference>
<keyword evidence="4" id="KW-0804">Transcription</keyword>
<dbReference type="Gene3D" id="4.10.240.10">
    <property type="entry name" value="Zn(2)-C6 fungal-type DNA-binding domain"/>
    <property type="match status" value="1"/>
</dbReference>
<accession>A0A2B7Y559</accession>
<keyword evidence="5" id="KW-0539">Nucleus</keyword>
<dbReference type="PROSITE" id="PS00463">
    <property type="entry name" value="ZN2_CY6_FUNGAL_1"/>
    <property type="match status" value="1"/>
</dbReference>
<dbReference type="SMART" id="SM00066">
    <property type="entry name" value="GAL4"/>
    <property type="match status" value="1"/>
</dbReference>
<dbReference type="PROSITE" id="PS50048">
    <property type="entry name" value="ZN2_CY6_FUNGAL_2"/>
    <property type="match status" value="1"/>
</dbReference>
<evidence type="ECO:0000313" key="8">
    <source>
        <dbReference type="EMBL" id="PGH16616.1"/>
    </source>
</evidence>
<feature type="region of interest" description="Disordered" evidence="6">
    <location>
        <begin position="106"/>
        <end position="230"/>
    </location>
</feature>
<dbReference type="GO" id="GO:0045944">
    <property type="term" value="P:positive regulation of transcription by RNA polymerase II"/>
    <property type="evidence" value="ECO:0007669"/>
    <property type="project" value="TreeGrafter"/>
</dbReference>
<proteinExistence type="predicted"/>
<evidence type="ECO:0000259" key="7">
    <source>
        <dbReference type="PROSITE" id="PS50048"/>
    </source>
</evidence>
<dbReference type="SUPFAM" id="SSF57701">
    <property type="entry name" value="Zn2/Cys6 DNA-binding domain"/>
    <property type="match status" value="1"/>
</dbReference>
<dbReference type="GO" id="GO:0000976">
    <property type="term" value="F:transcription cis-regulatory region binding"/>
    <property type="evidence" value="ECO:0007669"/>
    <property type="project" value="TreeGrafter"/>
</dbReference>
<gene>
    <name evidence="8" type="ORF">AJ80_05118</name>
</gene>
<feature type="compositionally biased region" description="Polar residues" evidence="6">
    <location>
        <begin position="18"/>
        <end position="34"/>
    </location>
</feature>
<feature type="domain" description="Zn(2)-C6 fungal-type" evidence="7">
    <location>
        <begin position="84"/>
        <end position="114"/>
    </location>
</feature>
<dbReference type="GO" id="GO:0005634">
    <property type="term" value="C:nucleus"/>
    <property type="evidence" value="ECO:0007669"/>
    <property type="project" value="UniProtKB-SubCell"/>
</dbReference>
<dbReference type="PANTHER" id="PTHR37534">
    <property type="entry name" value="TRANSCRIPTIONAL ACTIVATOR PROTEIN UGA3"/>
    <property type="match status" value="1"/>
</dbReference>
<dbReference type="OrthoDB" id="5278208at2759"/>
<feature type="compositionally biased region" description="Low complexity" evidence="6">
    <location>
        <begin position="686"/>
        <end position="696"/>
    </location>
</feature>
<evidence type="ECO:0000256" key="3">
    <source>
        <dbReference type="ARBA" id="ARBA00023125"/>
    </source>
</evidence>